<dbReference type="Proteomes" id="UP001152795">
    <property type="component" value="Unassembled WGS sequence"/>
</dbReference>
<keyword evidence="2" id="KW-1185">Reference proteome</keyword>
<name>A0A7D9I5Y8_PARCT</name>
<dbReference type="OrthoDB" id="10550510at2759"/>
<feature type="non-terminal residue" evidence="1">
    <location>
        <position position="85"/>
    </location>
</feature>
<dbReference type="EMBL" id="CACRXK020003547">
    <property type="protein sequence ID" value="CAB3999249.1"/>
    <property type="molecule type" value="Genomic_DNA"/>
</dbReference>
<feature type="non-terminal residue" evidence="1">
    <location>
        <position position="1"/>
    </location>
</feature>
<organism evidence="1 2">
    <name type="scientific">Paramuricea clavata</name>
    <name type="common">Red gorgonian</name>
    <name type="synonym">Violescent sea-whip</name>
    <dbReference type="NCBI Taxonomy" id="317549"/>
    <lineage>
        <taxon>Eukaryota</taxon>
        <taxon>Metazoa</taxon>
        <taxon>Cnidaria</taxon>
        <taxon>Anthozoa</taxon>
        <taxon>Octocorallia</taxon>
        <taxon>Malacalcyonacea</taxon>
        <taxon>Plexauridae</taxon>
        <taxon>Paramuricea</taxon>
    </lineage>
</organism>
<accession>A0A7D9I5Y8</accession>
<comment type="caution">
    <text evidence="1">The sequence shown here is derived from an EMBL/GenBank/DDBJ whole genome shotgun (WGS) entry which is preliminary data.</text>
</comment>
<proteinExistence type="predicted"/>
<evidence type="ECO:0000313" key="2">
    <source>
        <dbReference type="Proteomes" id="UP001152795"/>
    </source>
</evidence>
<reference evidence="1" key="1">
    <citation type="submission" date="2020-04" db="EMBL/GenBank/DDBJ databases">
        <authorList>
            <person name="Alioto T."/>
            <person name="Alioto T."/>
            <person name="Gomez Garrido J."/>
        </authorList>
    </citation>
    <scope>NUCLEOTIDE SEQUENCE</scope>
    <source>
        <strain evidence="1">A484AB</strain>
    </source>
</reference>
<evidence type="ECO:0000313" key="1">
    <source>
        <dbReference type="EMBL" id="CAB3999249.1"/>
    </source>
</evidence>
<gene>
    <name evidence="1" type="ORF">PACLA_8A046817</name>
</gene>
<protein>
    <submittedName>
        <fullName evidence="1">Uncharacterized protein</fullName>
    </submittedName>
</protein>
<dbReference type="AlphaFoldDB" id="A0A7D9I5Y8"/>
<sequence length="85" mass="9541">RDHYLADLVPKCKVDDKALRKTEDLLLDVTGPIAMCNEMVLQGQEHPANIDLSAIMGCLTKSFQLLGNVNDHIRNKRRAQVLSKI</sequence>